<evidence type="ECO:0000256" key="1">
    <source>
        <dbReference type="SAM" id="MobiDB-lite"/>
    </source>
</evidence>
<evidence type="ECO:0000313" key="2">
    <source>
        <dbReference type="EMBL" id="QTP53246.1"/>
    </source>
</evidence>
<proteinExistence type="predicted"/>
<accession>A0ABX7VZS5</accession>
<protein>
    <submittedName>
        <fullName evidence="2">Uncharacterized protein</fullName>
    </submittedName>
</protein>
<dbReference type="EMBL" id="CP053381">
    <property type="protein sequence ID" value="QTP53246.1"/>
    <property type="molecule type" value="Genomic_DNA"/>
</dbReference>
<dbReference type="RefSeq" id="WP_209538232.1">
    <property type="nucleotide sequence ID" value="NZ_CP053381.1"/>
</dbReference>
<evidence type="ECO:0000313" key="3">
    <source>
        <dbReference type="Proteomes" id="UP000671868"/>
    </source>
</evidence>
<reference evidence="2 3" key="1">
    <citation type="journal article" date="2021" name="Front. Microbiol.">
        <title>Aerobic Denitrification and Heterotrophic Sulfur Oxidation in the Genus Halomonas Revealed by Six Novel Species Characterizations and Genome-Based Analysis.</title>
        <authorList>
            <person name="Wang L."/>
            <person name="Shao Z."/>
        </authorList>
    </citation>
    <scope>NUCLEOTIDE SEQUENCE [LARGE SCALE GENOMIC DNA]</scope>
    <source>
        <strain evidence="2 3">MCCC 1A11059</strain>
    </source>
</reference>
<sequence>MSSPRPSGKTRSPSGGTLPLRDYLEGERALLELRCCEPRALSMMIHDLAHPMSPSLEQAIARCLVDRELEFAPAETLLPVMMRRFGLDPVACGRDPAIHALRTVCSACSKVATCWLALRQNAPAQACRAMCPNAEALEGLAARSQDDGTIR</sequence>
<name>A0ABX7VZS5_9GAMM</name>
<dbReference type="Proteomes" id="UP000671868">
    <property type="component" value="Chromosome"/>
</dbReference>
<organism evidence="2 3">
    <name type="scientific">Billgrantia sulfidoxydans</name>
    <dbReference type="NCBI Taxonomy" id="2733484"/>
    <lineage>
        <taxon>Bacteria</taxon>
        <taxon>Pseudomonadati</taxon>
        <taxon>Pseudomonadota</taxon>
        <taxon>Gammaproteobacteria</taxon>
        <taxon>Oceanospirillales</taxon>
        <taxon>Halomonadaceae</taxon>
        <taxon>Billgrantia</taxon>
    </lineage>
</organism>
<keyword evidence="3" id="KW-1185">Reference proteome</keyword>
<feature type="compositionally biased region" description="Polar residues" evidence="1">
    <location>
        <begin position="1"/>
        <end position="15"/>
    </location>
</feature>
<gene>
    <name evidence="2" type="ORF">HNO51_00290</name>
</gene>
<feature type="region of interest" description="Disordered" evidence="1">
    <location>
        <begin position="1"/>
        <end position="20"/>
    </location>
</feature>